<protein>
    <submittedName>
        <fullName evidence="2">DUF427 domain-containing protein</fullName>
    </submittedName>
</protein>
<dbReference type="EMBL" id="CP049866">
    <property type="protein sequence ID" value="QIK76649.1"/>
    <property type="molecule type" value="Genomic_DNA"/>
</dbReference>
<dbReference type="KEGG" id="npi:G7071_15675"/>
<dbReference type="Gene3D" id="2.170.150.40">
    <property type="entry name" value="Domain of unknown function (DUF427)"/>
    <property type="match status" value="1"/>
</dbReference>
<evidence type="ECO:0000313" key="3">
    <source>
        <dbReference type="Proteomes" id="UP000502035"/>
    </source>
</evidence>
<dbReference type="PANTHER" id="PTHR43058">
    <property type="entry name" value="SLR0655 PROTEIN"/>
    <property type="match status" value="1"/>
</dbReference>
<feature type="domain" description="DUF427" evidence="1">
    <location>
        <begin position="42"/>
        <end position="134"/>
    </location>
</feature>
<dbReference type="AlphaFoldDB" id="A0A6G7YIT8"/>
<dbReference type="Pfam" id="PF04248">
    <property type="entry name" value="NTP_transf_9"/>
    <property type="match status" value="1"/>
</dbReference>
<sequence length="176" mass="19041">MGGCQVAAPSNDGPVSDDVDRATESVWDYPRPPALVPSRERVVIELDGEVVADTRQSLRVLETTHPPVYYVPGDAVRPGLLRPVPGTTWCEFKGSASYFDVVCPSGRVVPRAAWHYPQPTSGYEALVDHVAFYPGRMDRCTVDGETVLAQQGDFYGGWITSKVTGPFKGAAGTVGW</sequence>
<gene>
    <name evidence="2" type="ORF">G7071_15675</name>
</gene>
<keyword evidence="3" id="KW-1185">Reference proteome</keyword>
<evidence type="ECO:0000259" key="1">
    <source>
        <dbReference type="Pfam" id="PF04248"/>
    </source>
</evidence>
<name>A0A6G7YIT8_9ACTN</name>
<evidence type="ECO:0000313" key="2">
    <source>
        <dbReference type="EMBL" id="QIK76649.1"/>
    </source>
</evidence>
<dbReference type="InterPro" id="IPR038694">
    <property type="entry name" value="DUF427_sf"/>
</dbReference>
<reference evidence="2 3" key="1">
    <citation type="submission" date="2020-03" db="EMBL/GenBank/DDBJ databases">
        <title>Nocardioides sp. nov., isolated from fish.</title>
        <authorList>
            <person name="Hyun D.-W."/>
            <person name="Bae J.-W."/>
        </authorList>
    </citation>
    <scope>NUCLEOTIDE SEQUENCE [LARGE SCALE GENOMIC DNA]</scope>
    <source>
        <strain evidence="2 3">HDW12A</strain>
    </source>
</reference>
<proteinExistence type="predicted"/>
<accession>A0A6G7YIT8</accession>
<dbReference type="PANTHER" id="PTHR43058:SF1">
    <property type="entry name" value="DUF427 DOMAIN-CONTAINING PROTEIN"/>
    <property type="match status" value="1"/>
</dbReference>
<organism evidence="2 3">
    <name type="scientific">Nocardioides piscis</name>
    <dbReference type="NCBI Taxonomy" id="2714938"/>
    <lineage>
        <taxon>Bacteria</taxon>
        <taxon>Bacillati</taxon>
        <taxon>Actinomycetota</taxon>
        <taxon>Actinomycetes</taxon>
        <taxon>Propionibacteriales</taxon>
        <taxon>Nocardioidaceae</taxon>
        <taxon>Nocardioides</taxon>
    </lineage>
</organism>
<dbReference type="InterPro" id="IPR007361">
    <property type="entry name" value="DUF427"/>
</dbReference>
<dbReference type="Proteomes" id="UP000502035">
    <property type="component" value="Chromosome"/>
</dbReference>